<keyword evidence="2" id="KW-1185">Reference proteome</keyword>
<reference evidence="2" key="1">
    <citation type="journal article" date="2019" name="Int. J. Syst. Evol. Microbiol.">
        <title>The Global Catalogue of Microorganisms (GCM) 10K type strain sequencing project: providing services to taxonomists for standard genome sequencing and annotation.</title>
        <authorList>
            <consortium name="The Broad Institute Genomics Platform"/>
            <consortium name="The Broad Institute Genome Sequencing Center for Infectious Disease"/>
            <person name="Wu L."/>
            <person name="Ma J."/>
        </authorList>
    </citation>
    <scope>NUCLEOTIDE SEQUENCE [LARGE SCALE GENOMIC DNA]</scope>
    <source>
        <strain evidence="2">JCM 17543</strain>
    </source>
</reference>
<organism evidence="1 2">
    <name type="scientific">Sphingomonas limnosediminicola</name>
    <dbReference type="NCBI Taxonomy" id="940133"/>
    <lineage>
        <taxon>Bacteria</taxon>
        <taxon>Pseudomonadati</taxon>
        <taxon>Pseudomonadota</taxon>
        <taxon>Alphaproteobacteria</taxon>
        <taxon>Sphingomonadales</taxon>
        <taxon>Sphingomonadaceae</taxon>
        <taxon>Sphingomonas</taxon>
    </lineage>
</organism>
<dbReference type="Proteomes" id="UP001500827">
    <property type="component" value="Unassembled WGS sequence"/>
</dbReference>
<gene>
    <name evidence="1" type="ORF">GCM10022276_25040</name>
</gene>
<comment type="caution">
    <text evidence="1">The sequence shown here is derived from an EMBL/GenBank/DDBJ whole genome shotgun (WGS) entry which is preliminary data.</text>
</comment>
<name>A0ABP7LU92_9SPHN</name>
<accession>A0ABP7LU92</accession>
<evidence type="ECO:0000313" key="1">
    <source>
        <dbReference type="EMBL" id="GAA3905476.1"/>
    </source>
</evidence>
<evidence type="ECO:0000313" key="2">
    <source>
        <dbReference type="Proteomes" id="UP001500827"/>
    </source>
</evidence>
<protein>
    <submittedName>
        <fullName evidence="1">Uncharacterized protein</fullName>
    </submittedName>
</protein>
<sequence>MKLETNKAAASEVHNMDRQIIRVDVPPAHAGITAALRRAFEAAAAEPCDRDFADLLRRLN</sequence>
<dbReference type="EMBL" id="BAABBM010000001">
    <property type="protein sequence ID" value="GAA3905476.1"/>
    <property type="molecule type" value="Genomic_DNA"/>
</dbReference>
<proteinExistence type="predicted"/>